<dbReference type="SMART" id="SM00255">
    <property type="entry name" value="TIR"/>
    <property type="match status" value="1"/>
</dbReference>
<dbReference type="PRINTS" id="PR00364">
    <property type="entry name" value="DISEASERSIST"/>
</dbReference>
<gene>
    <name evidence="7" type="primary">LOC116188521</name>
</gene>
<dbReference type="Pfam" id="PF01582">
    <property type="entry name" value="TIR"/>
    <property type="match status" value="1"/>
</dbReference>
<dbReference type="SUPFAM" id="SSF52540">
    <property type="entry name" value="P-loop containing nucleoside triphosphate hydrolases"/>
    <property type="match status" value="1"/>
</dbReference>
<protein>
    <submittedName>
        <fullName evidence="7">TMV resistance protein N-like</fullName>
    </submittedName>
</protein>
<evidence type="ECO:0000256" key="4">
    <source>
        <dbReference type="SAM" id="MobiDB-lite"/>
    </source>
</evidence>
<reference evidence="6" key="1">
    <citation type="journal article" date="2020" name="Plant Biotechnol. J.">
        <title>The pomegranate (Punica granatum L.) draft genome dissects genetic divergence between soft- and hard-seeded cultivars.</title>
        <authorList>
            <person name="Luo X."/>
            <person name="Li H."/>
            <person name="Wu Z."/>
            <person name="Yao W."/>
            <person name="Zhao P."/>
            <person name="Cao D."/>
            <person name="Yu H."/>
            <person name="Li K."/>
            <person name="Poudel K."/>
            <person name="Zhao D."/>
            <person name="Zhang F."/>
            <person name="Xia X."/>
            <person name="Chen L."/>
            <person name="Wang Q."/>
            <person name="Jing D."/>
            <person name="Cao S."/>
        </authorList>
    </citation>
    <scope>NUCLEOTIDE SEQUENCE [LARGE SCALE GENOMIC DNA]</scope>
    <source>
        <strain evidence="6">cv. Tunisia</strain>
    </source>
</reference>
<evidence type="ECO:0000313" key="7">
    <source>
        <dbReference type="RefSeq" id="XP_031373801.1"/>
    </source>
</evidence>
<dbReference type="InterPro" id="IPR035897">
    <property type="entry name" value="Toll_tir_struct_dom_sf"/>
</dbReference>
<dbReference type="SMART" id="SM00369">
    <property type="entry name" value="LRR_TYP"/>
    <property type="match status" value="4"/>
</dbReference>
<dbReference type="GO" id="GO:0051707">
    <property type="term" value="P:response to other organism"/>
    <property type="evidence" value="ECO:0007669"/>
    <property type="project" value="UniProtKB-ARBA"/>
</dbReference>
<dbReference type="SUPFAM" id="SSF52058">
    <property type="entry name" value="L domain-like"/>
    <property type="match status" value="1"/>
</dbReference>
<keyword evidence="3" id="KW-0611">Plant defense</keyword>
<dbReference type="Pfam" id="PF00931">
    <property type="entry name" value="NB-ARC"/>
    <property type="match status" value="1"/>
</dbReference>
<keyword evidence="1" id="KW-0433">Leucine-rich repeat</keyword>
<dbReference type="GeneID" id="116188521"/>
<dbReference type="InterPro" id="IPR027417">
    <property type="entry name" value="P-loop_NTPase"/>
</dbReference>
<dbReference type="PROSITE" id="PS50104">
    <property type="entry name" value="TIR"/>
    <property type="match status" value="1"/>
</dbReference>
<evidence type="ECO:0000313" key="6">
    <source>
        <dbReference type="Proteomes" id="UP000515151"/>
    </source>
</evidence>
<accession>A0A6P8BVX7</accession>
<evidence type="ECO:0000256" key="2">
    <source>
        <dbReference type="ARBA" id="ARBA00022737"/>
    </source>
</evidence>
<dbReference type="AlphaFoldDB" id="A0A6P8BVX7"/>
<dbReference type="InterPro" id="IPR055414">
    <property type="entry name" value="LRR_R13L4/SHOC2-like"/>
</dbReference>
<dbReference type="Gene3D" id="3.40.50.300">
    <property type="entry name" value="P-loop containing nucleotide triphosphate hydrolases"/>
    <property type="match status" value="1"/>
</dbReference>
<reference evidence="7" key="2">
    <citation type="submission" date="2025-08" db="UniProtKB">
        <authorList>
            <consortium name="RefSeq"/>
        </authorList>
    </citation>
    <scope>IDENTIFICATION</scope>
    <source>
        <tissue evidence="7">Leaf</tissue>
    </source>
</reference>
<feature type="domain" description="TIR" evidence="5">
    <location>
        <begin position="8"/>
        <end position="169"/>
    </location>
</feature>
<dbReference type="GO" id="GO:0006952">
    <property type="term" value="P:defense response"/>
    <property type="evidence" value="ECO:0007669"/>
    <property type="project" value="UniProtKB-KW"/>
</dbReference>
<evidence type="ECO:0000259" key="5">
    <source>
        <dbReference type="PROSITE" id="PS50104"/>
    </source>
</evidence>
<evidence type="ECO:0000256" key="3">
    <source>
        <dbReference type="ARBA" id="ARBA00022821"/>
    </source>
</evidence>
<dbReference type="Pfam" id="PF23598">
    <property type="entry name" value="LRR_14"/>
    <property type="match status" value="2"/>
</dbReference>
<dbReference type="RefSeq" id="XP_031373801.1">
    <property type="nucleotide sequence ID" value="XM_031517941.1"/>
</dbReference>
<dbReference type="InterPro" id="IPR044974">
    <property type="entry name" value="Disease_R_plants"/>
</dbReference>
<dbReference type="Gene3D" id="1.10.8.430">
    <property type="entry name" value="Helical domain of apoptotic protease-activating factors"/>
    <property type="match status" value="1"/>
</dbReference>
<keyword evidence="6" id="KW-1185">Reference proteome</keyword>
<dbReference type="InterPro" id="IPR000157">
    <property type="entry name" value="TIR_dom"/>
</dbReference>
<dbReference type="Gene3D" id="3.80.10.10">
    <property type="entry name" value="Ribonuclease Inhibitor"/>
    <property type="match status" value="2"/>
</dbReference>
<dbReference type="OrthoDB" id="1936883at2759"/>
<dbReference type="PANTHER" id="PTHR11017">
    <property type="entry name" value="LEUCINE-RICH REPEAT-CONTAINING PROTEIN"/>
    <property type="match status" value="1"/>
</dbReference>
<evidence type="ECO:0000256" key="1">
    <source>
        <dbReference type="ARBA" id="ARBA00022614"/>
    </source>
</evidence>
<dbReference type="InterPro" id="IPR058192">
    <property type="entry name" value="WHD_ROQ1-like"/>
</dbReference>
<dbReference type="InterPro" id="IPR003591">
    <property type="entry name" value="Leu-rich_rpt_typical-subtyp"/>
</dbReference>
<dbReference type="SUPFAM" id="SSF52200">
    <property type="entry name" value="Toll/Interleukin receptor TIR domain"/>
    <property type="match status" value="1"/>
</dbReference>
<dbReference type="Pfam" id="PF23282">
    <property type="entry name" value="WHD_ROQ1"/>
    <property type="match status" value="1"/>
</dbReference>
<feature type="region of interest" description="Disordered" evidence="4">
    <location>
        <begin position="949"/>
        <end position="970"/>
    </location>
</feature>
<dbReference type="Proteomes" id="UP000515151">
    <property type="component" value="Chromosome 8"/>
</dbReference>
<dbReference type="GO" id="GO:0007165">
    <property type="term" value="P:signal transduction"/>
    <property type="evidence" value="ECO:0007669"/>
    <property type="project" value="InterPro"/>
</dbReference>
<proteinExistence type="predicted"/>
<organism evidence="6 7">
    <name type="scientific">Punica granatum</name>
    <name type="common">Pomegranate</name>
    <dbReference type="NCBI Taxonomy" id="22663"/>
    <lineage>
        <taxon>Eukaryota</taxon>
        <taxon>Viridiplantae</taxon>
        <taxon>Streptophyta</taxon>
        <taxon>Embryophyta</taxon>
        <taxon>Tracheophyta</taxon>
        <taxon>Spermatophyta</taxon>
        <taxon>Magnoliopsida</taxon>
        <taxon>eudicotyledons</taxon>
        <taxon>Gunneridae</taxon>
        <taxon>Pentapetalae</taxon>
        <taxon>rosids</taxon>
        <taxon>malvids</taxon>
        <taxon>Myrtales</taxon>
        <taxon>Lythraceae</taxon>
        <taxon>Punica</taxon>
    </lineage>
</organism>
<dbReference type="GO" id="GO:0043531">
    <property type="term" value="F:ADP binding"/>
    <property type="evidence" value="ECO:0007669"/>
    <property type="project" value="InterPro"/>
</dbReference>
<dbReference type="InterPro" id="IPR002182">
    <property type="entry name" value="NB-ARC"/>
</dbReference>
<feature type="compositionally biased region" description="Basic residues" evidence="4">
    <location>
        <begin position="954"/>
        <end position="964"/>
    </location>
</feature>
<dbReference type="PANTHER" id="PTHR11017:SF570">
    <property type="entry name" value="DISEASE RESISTANCE PROTEIN (TIR-NBS CLASS)-RELATED"/>
    <property type="match status" value="1"/>
</dbReference>
<keyword evidence="2" id="KW-0677">Repeat</keyword>
<dbReference type="InterPro" id="IPR032675">
    <property type="entry name" value="LRR_dom_sf"/>
</dbReference>
<dbReference type="InterPro" id="IPR042197">
    <property type="entry name" value="Apaf_helical"/>
</dbReference>
<dbReference type="Gene3D" id="3.40.50.10140">
    <property type="entry name" value="Toll/interleukin-1 receptor homology (TIR) domain"/>
    <property type="match status" value="1"/>
</dbReference>
<name>A0A6P8BVX7_PUNGR</name>
<sequence length="970" mass="110246">MDSVITGAEYQVFLSFRGTDTRQGFADCLYHFLIDAGLRVFRDNEEIHQGEKIEEILRAIDKSTICMPVFSKGYASSKWCLSELAEMVEKKKKIMPIFYDVTPDDVKLKTPLYRTALQTQNGHKMEKKRWENALKVVAKIKGSKLENTGHGELCKSIIKKVLENLKVKNRVVTNNLVGMDENIEEMLAYLEIQAPEVRYVVIHGIGGSGKTTLAKTLFNQLSSYFKEACSFLSDIRESSKHGLEHLQKKLIHDLLPKDSGTISDTDEGINTLKKRLQNKKVLIVLDDVDKREQIDSLAGSSSWLSPGSRIIVTTRDIGVSAAEQEHMEEGNGKKSQELWTLEMGEMNFKHALQLFSRHAFKMDYPPGDFVDLSKDVISVIGRLPMALEITGSHLFGKHKEAWENSRNMMMTIPQKNIQETLMISYKALDFRAKQIFLDIACLPAKTEIKIANYMWESCGFRPEMGTKELISASIIKVTDDGKLWMRDYLRDLGKEIICMENFMDSGMRSRLWDHEEALGILKREEGSEKIEVLYLSSDDPTQNCNLLQSHFKKLRNLRCLHLHGINIVGDFEHQFKKLRWLSWHRCPSDFKAANLYMEKLAILDLSNSDICEEWEGWSQIKAGDNLKVLDLSSCTISGTLDLSQYKNLERLLLNDCQDLTRLSCSIGNLKKLKHLDLRDCGSLLGLPEEIGSLEALEELFLSNCSPDFTTLPDSIGNLKSLVVLDIYYVRIVTLPDTIGKLKKLKHLLLRSCWIERLPETLGDIQTLVQLDLQFTYTAQLPDSIGRLKKLQYLCLSLCRWLETLPSSIGYLEELIILEMSYCKVKTLPRSIGMMQNLEELLAFGSYLEEIPPEIGRLSCLRTLDLSWTNICQLPSTIDQLSSLENFSVQLCERLKELPKLPAGLVHLSADPGVLESVILDLLNKTSLVSINGQGVEEWRLSQVKKRKDQLLAAGKRRSKSRGVRGKSEMS</sequence>